<reference evidence="1 2" key="1">
    <citation type="submission" date="2018-08" db="EMBL/GenBank/DDBJ databases">
        <title>Mucilaginibacter sp. MYSH2.</title>
        <authorList>
            <person name="Seo T."/>
        </authorList>
    </citation>
    <scope>NUCLEOTIDE SEQUENCE [LARGE SCALE GENOMIC DNA]</scope>
    <source>
        <strain evidence="1 2">MYSH2</strain>
    </source>
</reference>
<name>A0A372NSR1_9SPHI</name>
<evidence type="ECO:0008006" key="3">
    <source>
        <dbReference type="Google" id="ProtNLM"/>
    </source>
</evidence>
<evidence type="ECO:0000313" key="2">
    <source>
        <dbReference type="Proteomes" id="UP000264217"/>
    </source>
</evidence>
<dbReference type="InterPro" id="IPR038691">
    <property type="entry name" value="ComJ_sf"/>
</dbReference>
<dbReference type="OrthoDB" id="5114501at2"/>
<dbReference type="Pfam" id="PF11033">
    <property type="entry name" value="ComJ"/>
    <property type="match status" value="1"/>
</dbReference>
<evidence type="ECO:0000313" key="1">
    <source>
        <dbReference type="EMBL" id="RFZ92285.1"/>
    </source>
</evidence>
<protein>
    <recommendedName>
        <fullName evidence="3">Competence protein J (ComJ)</fullName>
    </recommendedName>
</protein>
<dbReference type="Proteomes" id="UP000264217">
    <property type="component" value="Unassembled WGS sequence"/>
</dbReference>
<dbReference type="Gene3D" id="2.60.34.30">
    <property type="entry name" value="Competence, DNA-entry nuclease inhibitor, ComJ"/>
    <property type="match status" value="1"/>
</dbReference>
<keyword evidence="2" id="KW-1185">Reference proteome</keyword>
<accession>A0A372NSR1</accession>
<dbReference type="InterPro" id="IPR020354">
    <property type="entry name" value="Competence_nuclease_inhibitor"/>
</dbReference>
<organism evidence="1 2">
    <name type="scientific">Mucilaginibacter conchicola</name>
    <dbReference type="NCBI Taxonomy" id="2303333"/>
    <lineage>
        <taxon>Bacteria</taxon>
        <taxon>Pseudomonadati</taxon>
        <taxon>Bacteroidota</taxon>
        <taxon>Sphingobacteriia</taxon>
        <taxon>Sphingobacteriales</taxon>
        <taxon>Sphingobacteriaceae</taxon>
        <taxon>Mucilaginibacter</taxon>
    </lineage>
</organism>
<dbReference type="RefSeq" id="WP_117391996.1">
    <property type="nucleotide sequence ID" value="NZ_QWDC01000002.1"/>
</dbReference>
<comment type="caution">
    <text evidence="1">The sequence shown here is derived from an EMBL/GenBank/DDBJ whole genome shotgun (WGS) entry which is preliminary data.</text>
</comment>
<sequence length="187" mass="21157">MISINIAVSHNQIVIRSIPHDLQMEQWNDTSVEFGMVWHKNYLSLDPLVEGGFGAYFLIESSSEIKEDNNAQRSALIPFEVTDADQLCISTVPEAVYLFRDDSIDIEHERKCGNHYPLNSGADLNIEPGKYNIHFQVCVGIPPGVGIDDEEVYYRFNFIKTANPEFKALIADDYGWDTSTQLPILNT</sequence>
<gene>
    <name evidence="1" type="ORF">D0C36_12670</name>
</gene>
<dbReference type="AlphaFoldDB" id="A0A372NSR1"/>
<dbReference type="EMBL" id="QWDC01000002">
    <property type="protein sequence ID" value="RFZ92285.1"/>
    <property type="molecule type" value="Genomic_DNA"/>
</dbReference>
<proteinExistence type="predicted"/>